<organism evidence="4 5">
    <name type="scientific">Lentzea kristufekii</name>
    <dbReference type="NCBI Taxonomy" id="3095430"/>
    <lineage>
        <taxon>Bacteria</taxon>
        <taxon>Bacillati</taxon>
        <taxon>Actinomycetota</taxon>
        <taxon>Actinomycetes</taxon>
        <taxon>Pseudonocardiales</taxon>
        <taxon>Pseudonocardiaceae</taxon>
        <taxon>Lentzea</taxon>
    </lineage>
</organism>
<dbReference type="PANTHER" id="PTHR43877">
    <property type="entry name" value="AMINOALKYLPHOSPHONATE N-ACETYLTRANSFERASE-RELATED-RELATED"/>
    <property type="match status" value="1"/>
</dbReference>
<dbReference type="SUPFAM" id="SSF55729">
    <property type="entry name" value="Acyl-CoA N-acyltransferases (Nat)"/>
    <property type="match status" value="1"/>
</dbReference>
<dbReference type="Gene3D" id="3.40.630.30">
    <property type="match status" value="1"/>
</dbReference>
<dbReference type="PANTHER" id="PTHR43877:SF2">
    <property type="entry name" value="AMINOALKYLPHOSPHONATE N-ACETYLTRANSFERASE-RELATED"/>
    <property type="match status" value="1"/>
</dbReference>
<keyword evidence="5" id="KW-1185">Reference proteome</keyword>
<keyword evidence="2" id="KW-0012">Acyltransferase</keyword>
<evidence type="ECO:0000256" key="1">
    <source>
        <dbReference type="ARBA" id="ARBA00022679"/>
    </source>
</evidence>
<evidence type="ECO:0000256" key="2">
    <source>
        <dbReference type="ARBA" id="ARBA00023315"/>
    </source>
</evidence>
<accession>A0ABU4U8N9</accession>
<reference evidence="4 5" key="1">
    <citation type="submission" date="2023-11" db="EMBL/GenBank/DDBJ databases">
        <title>Lentzea sokolovensis, sp. nov., Lentzea kristufkii, sp. nov., and Lentzea miocenensis, sp. nov., rare actinobacteria from Sokolov Coal Basin, Miocene lacustrine sediment, Czech Republic.</title>
        <authorList>
            <person name="Lara A."/>
            <person name="Kotroba L."/>
            <person name="Nouioui I."/>
            <person name="Neumann-Schaal M."/>
            <person name="Mast Y."/>
            <person name="Chronakova A."/>
        </authorList>
    </citation>
    <scope>NUCLEOTIDE SEQUENCE [LARGE SCALE GENOMIC DNA]</scope>
    <source>
        <strain evidence="4 5">BCCO 10_0798</strain>
    </source>
</reference>
<evidence type="ECO:0000313" key="4">
    <source>
        <dbReference type="EMBL" id="MDX8056427.1"/>
    </source>
</evidence>
<dbReference type="Pfam" id="PF00583">
    <property type="entry name" value="Acetyltransf_1"/>
    <property type="match status" value="1"/>
</dbReference>
<protein>
    <submittedName>
        <fullName evidence="4">GNAT family N-acetyltransferase</fullName>
    </submittedName>
</protein>
<keyword evidence="1" id="KW-0808">Transferase</keyword>
<reference evidence="4 5" key="2">
    <citation type="submission" date="2023-11" db="EMBL/GenBank/DDBJ databases">
        <authorList>
            <person name="Lara A.C."/>
            <person name="Chronakova A."/>
        </authorList>
    </citation>
    <scope>NUCLEOTIDE SEQUENCE [LARGE SCALE GENOMIC DNA]</scope>
    <source>
        <strain evidence="4 5">BCCO 10_0798</strain>
    </source>
</reference>
<name>A0ABU4U8N9_9PSEU</name>
<dbReference type="Proteomes" id="UP001271792">
    <property type="component" value="Unassembled WGS sequence"/>
</dbReference>
<evidence type="ECO:0000259" key="3">
    <source>
        <dbReference type="PROSITE" id="PS51186"/>
    </source>
</evidence>
<dbReference type="InterPro" id="IPR050832">
    <property type="entry name" value="Bact_Acetyltransf"/>
</dbReference>
<dbReference type="EMBL" id="JAXAVV010000042">
    <property type="protein sequence ID" value="MDX8056427.1"/>
    <property type="molecule type" value="Genomic_DNA"/>
</dbReference>
<evidence type="ECO:0000313" key="5">
    <source>
        <dbReference type="Proteomes" id="UP001271792"/>
    </source>
</evidence>
<proteinExistence type="predicted"/>
<dbReference type="RefSeq" id="WP_319990098.1">
    <property type="nucleotide sequence ID" value="NZ_JAXAVV010000042.1"/>
</dbReference>
<sequence>MRSIMPAGEAMTVRLAVTSDAPAVASVHVQAWQAAYRGLVPDSVLDDLSVEERASMWERAIPRGGVWVGLVDDTVAGFCVVGPSSEPDAAFQLYALYVLPSAWATPLGYELARAALGAEQDVVLWVFDDNLRAPRFYERLGFRVDGTAKTESIGGAELKEIRYRLTGVAA</sequence>
<feature type="domain" description="N-acetyltransferase" evidence="3">
    <location>
        <begin position="11"/>
        <end position="168"/>
    </location>
</feature>
<dbReference type="InterPro" id="IPR000182">
    <property type="entry name" value="GNAT_dom"/>
</dbReference>
<dbReference type="InterPro" id="IPR016181">
    <property type="entry name" value="Acyl_CoA_acyltransferase"/>
</dbReference>
<comment type="caution">
    <text evidence="4">The sequence shown here is derived from an EMBL/GenBank/DDBJ whole genome shotgun (WGS) entry which is preliminary data.</text>
</comment>
<gene>
    <name evidence="4" type="ORF">SK571_44230</name>
</gene>
<dbReference type="PROSITE" id="PS51186">
    <property type="entry name" value="GNAT"/>
    <property type="match status" value="1"/>
</dbReference>